<keyword evidence="1" id="KW-0472">Membrane</keyword>
<dbReference type="EMBL" id="CP118101">
    <property type="protein sequence ID" value="WDH84294.1"/>
    <property type="molecule type" value="Genomic_DNA"/>
</dbReference>
<evidence type="ECO:0000313" key="4">
    <source>
        <dbReference type="Proteomes" id="UP001220962"/>
    </source>
</evidence>
<dbReference type="PANTHER" id="PTHR36834:SF1">
    <property type="entry name" value="INTEGRAL MEMBRANE PROTEIN"/>
    <property type="match status" value="1"/>
</dbReference>
<gene>
    <name evidence="3" type="ORF">PUW23_08820</name>
</gene>
<keyword evidence="1" id="KW-1133">Transmembrane helix</keyword>
<evidence type="ECO:0000256" key="1">
    <source>
        <dbReference type="SAM" id="Phobius"/>
    </source>
</evidence>
<feature type="transmembrane region" description="Helical" evidence="1">
    <location>
        <begin position="140"/>
        <end position="157"/>
    </location>
</feature>
<sequence>MMMKQKMHLYPVLILGLLLFYSYVVIKVILFKFGAVDVSILGQMISRVIENPASLSESISYRSNMIWLHTIKDSLEHPTTHNLINLFGNVAIFIPFGFLAGTIIKQLSFVLVMLLSFSFSLLLECAQIVFSMGTFDVDDLLLNTSGAFIGYVLWKLCKLFIKKESPSAASNQVVE</sequence>
<dbReference type="InterPro" id="IPR053150">
    <property type="entry name" value="Teicoplanin_resist-assoc"/>
</dbReference>
<dbReference type="Pfam" id="PF04892">
    <property type="entry name" value="VanZ"/>
    <property type="match status" value="1"/>
</dbReference>
<dbReference type="Proteomes" id="UP001220962">
    <property type="component" value="Chromosome"/>
</dbReference>
<evidence type="ECO:0000259" key="2">
    <source>
        <dbReference type="Pfam" id="PF04892"/>
    </source>
</evidence>
<feature type="transmembrane region" description="Helical" evidence="1">
    <location>
        <begin position="111"/>
        <end position="134"/>
    </location>
</feature>
<dbReference type="AlphaFoldDB" id="A0AAX3N594"/>
<dbReference type="InterPro" id="IPR006976">
    <property type="entry name" value="VanZ-like"/>
</dbReference>
<feature type="transmembrane region" description="Helical" evidence="1">
    <location>
        <begin position="12"/>
        <end position="31"/>
    </location>
</feature>
<protein>
    <submittedName>
        <fullName evidence="3">VanZ family protein</fullName>
    </submittedName>
</protein>
<dbReference type="RefSeq" id="WP_274359757.1">
    <property type="nucleotide sequence ID" value="NZ_CP118101.1"/>
</dbReference>
<name>A0AAX3N594_9BACL</name>
<feature type="domain" description="VanZ-like" evidence="2">
    <location>
        <begin position="20"/>
        <end position="157"/>
    </location>
</feature>
<accession>A0AAX3N594</accession>
<proteinExistence type="predicted"/>
<dbReference type="PANTHER" id="PTHR36834">
    <property type="entry name" value="MEMBRANE PROTEIN-RELATED"/>
    <property type="match status" value="1"/>
</dbReference>
<feature type="transmembrane region" description="Helical" evidence="1">
    <location>
        <begin position="83"/>
        <end position="104"/>
    </location>
</feature>
<reference evidence="3" key="1">
    <citation type="submission" date="2023-02" db="EMBL/GenBank/DDBJ databases">
        <title>Pathogen: clinical or host-associated sample.</title>
        <authorList>
            <person name="Hergert J."/>
            <person name="Casey R."/>
            <person name="Wagner J."/>
            <person name="Young E.L."/>
            <person name="Oakeson K.F."/>
        </authorList>
    </citation>
    <scope>NUCLEOTIDE SEQUENCE</scope>
    <source>
        <strain evidence="3">2022CK-00830</strain>
    </source>
</reference>
<keyword evidence="1" id="KW-0812">Transmembrane</keyword>
<organism evidence="3 4">
    <name type="scientific">Paenibacillus urinalis</name>
    <dbReference type="NCBI Taxonomy" id="521520"/>
    <lineage>
        <taxon>Bacteria</taxon>
        <taxon>Bacillati</taxon>
        <taxon>Bacillota</taxon>
        <taxon>Bacilli</taxon>
        <taxon>Bacillales</taxon>
        <taxon>Paenibacillaceae</taxon>
        <taxon>Paenibacillus</taxon>
    </lineage>
</organism>
<evidence type="ECO:0000313" key="3">
    <source>
        <dbReference type="EMBL" id="WDH84294.1"/>
    </source>
</evidence>